<sequence>MIDVPYLKELFLNRREDLQLRLGDIGDLLEYGNPNRNDVIAFTEYALEIAIAEEDFGVKESLFYLLMNAVTFQGVARNVEWEPLADVLPTLDEAILDYALTILGCSKNRKFIKVIEPYLHSPTESIRQVAAEALEEINYNVEEC</sequence>
<dbReference type="AlphaFoldDB" id="A0A837KL72"/>
<evidence type="ECO:0000313" key="3">
    <source>
        <dbReference type="Proteomes" id="UP000035218"/>
    </source>
</evidence>
<dbReference type="GeneID" id="87586319"/>
<accession>A0A837KL72</accession>
<evidence type="ECO:0008006" key="5">
    <source>
        <dbReference type="Google" id="ProtNLM"/>
    </source>
</evidence>
<reference evidence="1 4" key="2">
    <citation type="submission" date="2019-06" db="EMBL/GenBank/DDBJ databases">
        <title>Whole genome shotgun sequence of Brevibacillus formosus NBRC 15716.</title>
        <authorList>
            <person name="Hosoyama A."/>
            <person name="Uohara A."/>
            <person name="Ohji S."/>
            <person name="Ichikawa N."/>
        </authorList>
    </citation>
    <scope>NUCLEOTIDE SEQUENCE [LARGE SCALE GENOMIC DNA]</scope>
    <source>
        <strain evidence="1 4">NBRC 15716</strain>
    </source>
</reference>
<organism evidence="2 3">
    <name type="scientific">Brevibacillus formosus</name>
    <dbReference type="NCBI Taxonomy" id="54913"/>
    <lineage>
        <taxon>Bacteria</taxon>
        <taxon>Bacillati</taxon>
        <taxon>Bacillota</taxon>
        <taxon>Bacilli</taxon>
        <taxon>Bacillales</taxon>
        <taxon>Paenibacillaceae</taxon>
        <taxon>Brevibacillus</taxon>
    </lineage>
</organism>
<evidence type="ECO:0000313" key="2">
    <source>
        <dbReference type="EMBL" id="KLH98268.1"/>
    </source>
</evidence>
<proteinExistence type="predicted"/>
<dbReference type="EMBL" id="BJOL01000046">
    <property type="protein sequence ID" value="GED61395.1"/>
    <property type="molecule type" value="Genomic_DNA"/>
</dbReference>
<evidence type="ECO:0000313" key="1">
    <source>
        <dbReference type="EMBL" id="GED61395.1"/>
    </source>
</evidence>
<gene>
    <name evidence="2" type="ORF">AA984_14750</name>
    <name evidence="1" type="ORF">BFO01nite_55270</name>
</gene>
<dbReference type="OrthoDB" id="2474849at2"/>
<reference evidence="2 3" key="1">
    <citation type="submission" date="2015-05" db="EMBL/GenBank/DDBJ databases">
        <title>Genome sequencing project for genomic taxonomy and phylogenomics of Bacillus-like bacteria.</title>
        <authorList>
            <person name="Liu B."/>
            <person name="Wang J."/>
            <person name="Zhu Y."/>
            <person name="Liu G."/>
            <person name="Chen Q."/>
            <person name="Chen Z."/>
            <person name="Lan J."/>
            <person name="Che J."/>
            <person name="Ge C."/>
            <person name="Shi H."/>
            <person name="Pan Z."/>
            <person name="Liu X."/>
        </authorList>
    </citation>
    <scope>NUCLEOTIDE SEQUENCE [LARGE SCALE GENOMIC DNA]</scope>
    <source>
        <strain evidence="2 3">DSM 9885</strain>
    </source>
</reference>
<comment type="caution">
    <text evidence="2">The sequence shown here is derived from an EMBL/GenBank/DDBJ whole genome shotgun (WGS) entry which is preliminary data.</text>
</comment>
<keyword evidence="4" id="KW-1185">Reference proteome</keyword>
<evidence type="ECO:0000313" key="4">
    <source>
        <dbReference type="Proteomes" id="UP000319498"/>
    </source>
</evidence>
<dbReference type="EMBL" id="LDCN01000004">
    <property type="protein sequence ID" value="KLH98268.1"/>
    <property type="molecule type" value="Genomic_DNA"/>
</dbReference>
<dbReference type="Proteomes" id="UP000319498">
    <property type="component" value="Unassembled WGS sequence"/>
</dbReference>
<name>A0A837KL72_9BACL</name>
<dbReference type="RefSeq" id="WP_047070569.1">
    <property type="nucleotide sequence ID" value="NZ_BJOL01000046.1"/>
</dbReference>
<dbReference type="Proteomes" id="UP000035218">
    <property type="component" value="Unassembled WGS sequence"/>
</dbReference>
<protein>
    <recommendedName>
        <fullName evidence="5">Immunity protein 30 domain-containing protein</fullName>
    </recommendedName>
</protein>